<dbReference type="PROSITE" id="PS00086">
    <property type="entry name" value="CYTOCHROME_P450"/>
    <property type="match status" value="1"/>
</dbReference>
<keyword evidence="7" id="KW-0812">Transmembrane</keyword>
<dbReference type="PANTHER" id="PTHR47582:SF1">
    <property type="entry name" value="P450, PUTATIVE (EUROFUNG)-RELATED"/>
    <property type="match status" value="1"/>
</dbReference>
<dbReference type="GO" id="GO:0020037">
    <property type="term" value="F:heme binding"/>
    <property type="evidence" value="ECO:0007669"/>
    <property type="project" value="InterPro"/>
</dbReference>
<keyword evidence="4 5" id="KW-0408">Iron</keyword>
<evidence type="ECO:0000256" key="3">
    <source>
        <dbReference type="ARBA" id="ARBA00022723"/>
    </source>
</evidence>
<evidence type="ECO:0000256" key="6">
    <source>
        <dbReference type="RuleBase" id="RU000461"/>
    </source>
</evidence>
<feature type="binding site" description="axial binding residue" evidence="5">
    <location>
        <position position="473"/>
    </location>
    <ligand>
        <name>heme</name>
        <dbReference type="ChEBI" id="CHEBI:30413"/>
    </ligand>
    <ligandPart>
        <name>Fe</name>
        <dbReference type="ChEBI" id="CHEBI:18248"/>
    </ligandPart>
</feature>
<comment type="cofactor">
    <cofactor evidence="1 5">
        <name>heme</name>
        <dbReference type="ChEBI" id="CHEBI:30413"/>
    </cofactor>
</comment>
<dbReference type="SUPFAM" id="SSF48264">
    <property type="entry name" value="Cytochrome P450"/>
    <property type="match status" value="1"/>
</dbReference>
<proteinExistence type="inferred from homology"/>
<dbReference type="PANTHER" id="PTHR47582">
    <property type="entry name" value="P450, PUTATIVE (EUROFUNG)-RELATED"/>
    <property type="match status" value="1"/>
</dbReference>
<keyword evidence="6" id="KW-0503">Monooxygenase</keyword>
<dbReference type="InterPro" id="IPR053007">
    <property type="entry name" value="CYP450_monoxygenase_sec-met"/>
</dbReference>
<keyword evidence="7" id="KW-1133">Transmembrane helix</keyword>
<dbReference type="PRINTS" id="PR00465">
    <property type="entry name" value="EP450IV"/>
</dbReference>
<dbReference type="Pfam" id="PF00067">
    <property type="entry name" value="p450"/>
    <property type="match status" value="1"/>
</dbReference>
<name>M2NFA1_BAUPA</name>
<dbReference type="InterPro" id="IPR002403">
    <property type="entry name" value="Cyt_P450_E_grp-IV"/>
</dbReference>
<dbReference type="HOGENOM" id="CLU_018012_4_2_1"/>
<evidence type="ECO:0000313" key="9">
    <source>
        <dbReference type="Proteomes" id="UP000011761"/>
    </source>
</evidence>
<evidence type="ECO:0000256" key="4">
    <source>
        <dbReference type="ARBA" id="ARBA00023004"/>
    </source>
</evidence>
<feature type="transmembrane region" description="Helical" evidence="7">
    <location>
        <begin position="302"/>
        <end position="324"/>
    </location>
</feature>
<evidence type="ECO:0008006" key="10">
    <source>
        <dbReference type="Google" id="ProtNLM"/>
    </source>
</evidence>
<dbReference type="RefSeq" id="XP_007675303.1">
    <property type="nucleotide sequence ID" value="XM_007677113.1"/>
</dbReference>
<dbReference type="InterPro" id="IPR017972">
    <property type="entry name" value="Cyt_P450_CS"/>
</dbReference>
<reference evidence="8 9" key="1">
    <citation type="journal article" date="2012" name="PLoS Pathog.">
        <title>Diverse lifestyles and strategies of plant pathogenesis encoded in the genomes of eighteen Dothideomycetes fungi.</title>
        <authorList>
            <person name="Ohm R.A."/>
            <person name="Feau N."/>
            <person name="Henrissat B."/>
            <person name="Schoch C.L."/>
            <person name="Horwitz B.A."/>
            <person name="Barry K.W."/>
            <person name="Condon B.J."/>
            <person name="Copeland A.C."/>
            <person name="Dhillon B."/>
            <person name="Glaser F."/>
            <person name="Hesse C.N."/>
            <person name="Kosti I."/>
            <person name="LaButti K."/>
            <person name="Lindquist E.A."/>
            <person name="Lucas S."/>
            <person name="Salamov A.A."/>
            <person name="Bradshaw R.E."/>
            <person name="Ciuffetti L."/>
            <person name="Hamelin R.C."/>
            <person name="Kema G.H.J."/>
            <person name="Lawrence C."/>
            <person name="Scott J.A."/>
            <person name="Spatafora J.W."/>
            <person name="Turgeon B.G."/>
            <person name="de Wit P.J.G.M."/>
            <person name="Zhong S."/>
            <person name="Goodwin S.B."/>
            <person name="Grigoriev I.V."/>
        </authorList>
    </citation>
    <scope>NUCLEOTIDE SEQUENCE [LARGE SCALE GENOMIC DNA]</scope>
    <source>
        <strain evidence="8 9">UAMH 10762</strain>
    </source>
</reference>
<sequence>MEIIEANNVFPGWSTYVAKAAPLLAVLLIIVIVGLRTGKTRSSGDGPQEPPVISSTLPWIGHLLGMTWYGPSYYQQVNTQNYPMYTLPTLNSRTYIVTSPSLVAAVQRNTKTLSFYSVIVEVTRRMCAFDKDATKIIFHNMNQEHGRDGSLMAVVHDMMNAHLSPGPGLDEITSVQLQQMSIVLNDMAMEGAQTINLYAWMKHVLSVCNGYAVYGPDNIFATDPSLERDFWTFEEGMLGLVIDFLPSITARKAHLARMRVLKALIRYVREQRYRKASPLIRERIAINQSFGLSTEMIGHGELVLLFGILGNAVPSMFWMIAHIFSRPQLLQELRHEIESRLDLTSQVPVGGTQEETRTVILSAAQVKACPLLYSCYRETLRDISNASSPRLVLEDTLLADKYVLRKNSIVQIQGGVLHQDRTLWGEDAADFNPQRFVTPASGDFDSTQRTYATLPKGVPPTAFRAFGGGSTLCPGRHLAQAEIMTFVAALILGFDIESVDDDSLKLPMKDETSTRLAMMMPTSNVEARISRRKGWEKVCFEMTL</sequence>
<dbReference type="EMBL" id="KB445554">
    <property type="protein sequence ID" value="EMC97660.1"/>
    <property type="molecule type" value="Genomic_DNA"/>
</dbReference>
<evidence type="ECO:0000313" key="8">
    <source>
        <dbReference type="EMBL" id="EMC97660.1"/>
    </source>
</evidence>
<protein>
    <recommendedName>
        <fullName evidence="10">Cytochrome P450</fullName>
    </recommendedName>
</protein>
<dbReference type="KEGG" id="bcom:BAUCODRAFT_33384"/>
<dbReference type="InterPro" id="IPR001128">
    <property type="entry name" value="Cyt_P450"/>
</dbReference>
<dbReference type="GO" id="GO:0004497">
    <property type="term" value="F:monooxygenase activity"/>
    <property type="evidence" value="ECO:0007669"/>
    <property type="project" value="UniProtKB-KW"/>
</dbReference>
<dbReference type="GO" id="GO:0005506">
    <property type="term" value="F:iron ion binding"/>
    <property type="evidence" value="ECO:0007669"/>
    <property type="project" value="InterPro"/>
</dbReference>
<dbReference type="GO" id="GO:0016705">
    <property type="term" value="F:oxidoreductase activity, acting on paired donors, with incorporation or reduction of molecular oxygen"/>
    <property type="evidence" value="ECO:0007669"/>
    <property type="project" value="InterPro"/>
</dbReference>
<keyword evidence="6" id="KW-0560">Oxidoreductase</keyword>
<keyword evidence="3 5" id="KW-0479">Metal-binding</keyword>
<accession>M2NFA1</accession>
<feature type="transmembrane region" description="Helical" evidence="7">
    <location>
        <begin position="16"/>
        <end position="35"/>
    </location>
</feature>
<dbReference type="OrthoDB" id="1470350at2759"/>
<keyword evidence="5 6" id="KW-0349">Heme</keyword>
<organism evidence="8 9">
    <name type="scientific">Baudoinia panamericana (strain UAMH 10762)</name>
    <name type="common">Angels' share fungus</name>
    <name type="synonym">Baudoinia compniacensis (strain UAMH 10762)</name>
    <dbReference type="NCBI Taxonomy" id="717646"/>
    <lineage>
        <taxon>Eukaryota</taxon>
        <taxon>Fungi</taxon>
        <taxon>Dikarya</taxon>
        <taxon>Ascomycota</taxon>
        <taxon>Pezizomycotina</taxon>
        <taxon>Dothideomycetes</taxon>
        <taxon>Dothideomycetidae</taxon>
        <taxon>Mycosphaerellales</taxon>
        <taxon>Teratosphaeriaceae</taxon>
        <taxon>Baudoinia</taxon>
    </lineage>
</organism>
<dbReference type="CDD" id="cd11040">
    <property type="entry name" value="CYP7_CYP8-like"/>
    <property type="match status" value="1"/>
</dbReference>
<evidence type="ECO:0000256" key="1">
    <source>
        <dbReference type="ARBA" id="ARBA00001971"/>
    </source>
</evidence>
<evidence type="ECO:0000256" key="2">
    <source>
        <dbReference type="ARBA" id="ARBA00010617"/>
    </source>
</evidence>
<dbReference type="InterPro" id="IPR036396">
    <property type="entry name" value="Cyt_P450_sf"/>
</dbReference>
<evidence type="ECO:0000256" key="7">
    <source>
        <dbReference type="SAM" id="Phobius"/>
    </source>
</evidence>
<evidence type="ECO:0000256" key="5">
    <source>
        <dbReference type="PIRSR" id="PIRSR602403-1"/>
    </source>
</evidence>
<dbReference type="OMA" id="WGFGTTQ"/>
<dbReference type="eggNOG" id="KOG0684">
    <property type="taxonomic scope" value="Eukaryota"/>
</dbReference>
<dbReference type="AlphaFoldDB" id="M2NFA1"/>
<keyword evidence="9" id="KW-1185">Reference proteome</keyword>
<keyword evidence="7" id="KW-0472">Membrane</keyword>
<dbReference type="Gene3D" id="1.10.630.10">
    <property type="entry name" value="Cytochrome P450"/>
    <property type="match status" value="1"/>
</dbReference>
<dbReference type="STRING" id="717646.M2NFA1"/>
<dbReference type="GeneID" id="19112113"/>
<dbReference type="Proteomes" id="UP000011761">
    <property type="component" value="Unassembled WGS sequence"/>
</dbReference>
<gene>
    <name evidence="8" type="ORF">BAUCODRAFT_33384</name>
</gene>
<comment type="similarity">
    <text evidence="2 6">Belongs to the cytochrome P450 family.</text>
</comment>